<gene>
    <name evidence="1" type="ORF">H6P81_021640</name>
</gene>
<evidence type="ECO:0000313" key="1">
    <source>
        <dbReference type="EMBL" id="KAG9438418.1"/>
    </source>
</evidence>
<proteinExistence type="predicted"/>
<keyword evidence="2" id="KW-1185">Reference proteome</keyword>
<organism evidence="1 2">
    <name type="scientific">Aristolochia fimbriata</name>
    <name type="common">White veined hardy Dutchman's pipe vine</name>
    <dbReference type="NCBI Taxonomy" id="158543"/>
    <lineage>
        <taxon>Eukaryota</taxon>
        <taxon>Viridiplantae</taxon>
        <taxon>Streptophyta</taxon>
        <taxon>Embryophyta</taxon>
        <taxon>Tracheophyta</taxon>
        <taxon>Spermatophyta</taxon>
        <taxon>Magnoliopsida</taxon>
        <taxon>Magnoliidae</taxon>
        <taxon>Piperales</taxon>
        <taxon>Aristolochiaceae</taxon>
        <taxon>Aristolochia</taxon>
    </lineage>
</organism>
<accession>A0AAV7DQF4</accession>
<reference evidence="1 2" key="1">
    <citation type="submission" date="2021-07" db="EMBL/GenBank/DDBJ databases">
        <title>The Aristolochia fimbriata genome: insights into angiosperm evolution, floral development and chemical biosynthesis.</title>
        <authorList>
            <person name="Jiao Y."/>
        </authorList>
    </citation>
    <scope>NUCLEOTIDE SEQUENCE [LARGE SCALE GENOMIC DNA]</scope>
    <source>
        <strain evidence="1">IBCAS-2021</strain>
        <tissue evidence="1">Leaf</tissue>
    </source>
</reference>
<comment type="caution">
    <text evidence="1">The sequence shown here is derived from an EMBL/GenBank/DDBJ whole genome shotgun (WGS) entry which is preliminary data.</text>
</comment>
<dbReference type="AlphaFoldDB" id="A0AAV7DQF4"/>
<protein>
    <submittedName>
        <fullName evidence="1">Uncharacterized protein</fullName>
    </submittedName>
</protein>
<name>A0AAV7DQF4_ARIFI</name>
<evidence type="ECO:0000313" key="2">
    <source>
        <dbReference type="Proteomes" id="UP000825729"/>
    </source>
</evidence>
<dbReference type="EMBL" id="JAINDJ010000101">
    <property type="protein sequence ID" value="KAG9438418.1"/>
    <property type="molecule type" value="Genomic_DNA"/>
</dbReference>
<sequence length="80" mass="9658">MGTFFPYHYITYGNRQLLVIICLRKWVDNEILAVVISSLKIKELFFPYHYITLWKRTALWWVSAKWVDNEIHGYGVELLH</sequence>
<dbReference type="Proteomes" id="UP000825729">
    <property type="component" value="Unassembled WGS sequence"/>
</dbReference>